<dbReference type="PRINTS" id="PR00344">
    <property type="entry name" value="BCTRLSENSOR"/>
</dbReference>
<dbReference type="CDD" id="cd00130">
    <property type="entry name" value="PAS"/>
    <property type="match status" value="1"/>
</dbReference>
<dbReference type="Gene3D" id="3.30.565.10">
    <property type="entry name" value="Histidine kinase-like ATPase, C-terminal domain"/>
    <property type="match status" value="1"/>
</dbReference>
<comment type="catalytic activity">
    <reaction evidence="1">
        <text>ATP + protein L-histidine = ADP + protein N-phospho-L-histidine.</text>
        <dbReference type="EC" id="2.7.13.3"/>
    </reaction>
</comment>
<dbReference type="SUPFAM" id="SSF55785">
    <property type="entry name" value="PYP-like sensor domain (PAS domain)"/>
    <property type="match status" value="1"/>
</dbReference>
<name>A0A3A6PN48_9BACL</name>
<evidence type="ECO:0000256" key="10">
    <source>
        <dbReference type="ARBA" id="ARBA00023012"/>
    </source>
</evidence>
<dbReference type="PANTHER" id="PTHR43065">
    <property type="entry name" value="SENSOR HISTIDINE KINASE"/>
    <property type="match status" value="1"/>
</dbReference>
<dbReference type="GO" id="GO:0005524">
    <property type="term" value="F:ATP binding"/>
    <property type="evidence" value="ECO:0007669"/>
    <property type="project" value="UniProtKB-KW"/>
</dbReference>
<dbReference type="Pfam" id="PF00512">
    <property type="entry name" value="HisKA"/>
    <property type="match status" value="1"/>
</dbReference>
<keyword evidence="11 12" id="KW-0472">Membrane</keyword>
<keyword evidence="8" id="KW-0418">Kinase</keyword>
<dbReference type="Gene3D" id="1.10.287.130">
    <property type="match status" value="1"/>
</dbReference>
<dbReference type="SMART" id="SM00091">
    <property type="entry name" value="PAS"/>
    <property type="match status" value="1"/>
</dbReference>
<dbReference type="InterPro" id="IPR003661">
    <property type="entry name" value="HisK_dim/P_dom"/>
</dbReference>
<dbReference type="InterPro" id="IPR000014">
    <property type="entry name" value="PAS"/>
</dbReference>
<dbReference type="OrthoDB" id="9815750at2"/>
<evidence type="ECO:0000256" key="11">
    <source>
        <dbReference type="ARBA" id="ARBA00023136"/>
    </source>
</evidence>
<accession>A0A3A6PN48</accession>
<dbReference type="Proteomes" id="UP000267798">
    <property type="component" value="Unassembled WGS sequence"/>
</dbReference>
<dbReference type="PROSITE" id="PS50109">
    <property type="entry name" value="HIS_KIN"/>
    <property type="match status" value="1"/>
</dbReference>
<keyword evidence="4" id="KW-1003">Cell membrane</keyword>
<dbReference type="SUPFAM" id="SSF55874">
    <property type="entry name" value="ATPase domain of HSP90 chaperone/DNA topoisomerase II/histidine kinase"/>
    <property type="match status" value="1"/>
</dbReference>
<feature type="domain" description="HAMP" evidence="16">
    <location>
        <begin position="310"/>
        <end position="362"/>
    </location>
</feature>
<dbReference type="AlphaFoldDB" id="A0A3A6PN48"/>
<evidence type="ECO:0000313" key="18">
    <source>
        <dbReference type="Proteomes" id="UP000267798"/>
    </source>
</evidence>
<reference evidence="17 18" key="1">
    <citation type="submission" date="2018-09" db="EMBL/GenBank/DDBJ databases">
        <title>Paenibacillus aracenensis nov. sp. isolated from a cave in southern Spain.</title>
        <authorList>
            <person name="Jurado V."/>
            <person name="Gutierrez-Patricio S."/>
            <person name="Gonzalez-Pimentel J.L."/>
            <person name="Miller A.Z."/>
            <person name="Laiz L."/>
            <person name="Saiz-Jimenez C."/>
        </authorList>
    </citation>
    <scope>NUCLEOTIDE SEQUENCE [LARGE SCALE GENOMIC DNA]</scope>
    <source>
        <strain evidence="17 18">JCM 19203</strain>
    </source>
</reference>
<evidence type="ECO:0000259" key="14">
    <source>
        <dbReference type="PROSITE" id="PS50112"/>
    </source>
</evidence>
<keyword evidence="18" id="KW-1185">Reference proteome</keyword>
<organism evidence="17 18">
    <name type="scientific">Paenibacillus pinisoli</name>
    <dbReference type="NCBI Taxonomy" id="1276110"/>
    <lineage>
        <taxon>Bacteria</taxon>
        <taxon>Bacillati</taxon>
        <taxon>Bacillota</taxon>
        <taxon>Bacilli</taxon>
        <taxon>Bacillales</taxon>
        <taxon>Paenibacillaceae</taxon>
        <taxon>Paenibacillus</taxon>
    </lineage>
</organism>
<dbReference type="InterPro" id="IPR035965">
    <property type="entry name" value="PAS-like_dom_sf"/>
</dbReference>
<dbReference type="GO" id="GO:0005886">
    <property type="term" value="C:plasma membrane"/>
    <property type="evidence" value="ECO:0007669"/>
    <property type="project" value="UniProtKB-SubCell"/>
</dbReference>
<keyword evidence="12" id="KW-1133">Transmembrane helix</keyword>
<feature type="transmembrane region" description="Helical" evidence="12">
    <location>
        <begin position="287"/>
        <end position="313"/>
    </location>
</feature>
<dbReference type="PROSITE" id="PS50113">
    <property type="entry name" value="PAC"/>
    <property type="match status" value="1"/>
</dbReference>
<dbReference type="SMART" id="SM00304">
    <property type="entry name" value="HAMP"/>
    <property type="match status" value="1"/>
</dbReference>
<comment type="caution">
    <text evidence="17">The sequence shown here is derived from an EMBL/GenBank/DDBJ whole genome shotgun (WGS) entry which is preliminary data.</text>
</comment>
<dbReference type="SMART" id="SM00387">
    <property type="entry name" value="HATPase_c"/>
    <property type="match status" value="1"/>
</dbReference>
<dbReference type="NCBIfam" id="TIGR00229">
    <property type="entry name" value="sensory_box"/>
    <property type="match status" value="1"/>
</dbReference>
<dbReference type="PROSITE" id="PS50885">
    <property type="entry name" value="HAMP"/>
    <property type="match status" value="1"/>
</dbReference>
<keyword evidence="12" id="KW-0812">Transmembrane</keyword>
<dbReference type="InterPro" id="IPR003594">
    <property type="entry name" value="HATPase_dom"/>
</dbReference>
<feature type="domain" description="PAS" evidence="14">
    <location>
        <begin position="374"/>
        <end position="419"/>
    </location>
</feature>
<dbReference type="EC" id="2.7.13.3" evidence="3"/>
<evidence type="ECO:0000256" key="4">
    <source>
        <dbReference type="ARBA" id="ARBA00022475"/>
    </source>
</evidence>
<evidence type="ECO:0000256" key="3">
    <source>
        <dbReference type="ARBA" id="ARBA00012438"/>
    </source>
</evidence>
<dbReference type="InterPro" id="IPR036890">
    <property type="entry name" value="HATPase_C_sf"/>
</dbReference>
<evidence type="ECO:0000256" key="5">
    <source>
        <dbReference type="ARBA" id="ARBA00022553"/>
    </source>
</evidence>
<dbReference type="Pfam" id="PF00672">
    <property type="entry name" value="HAMP"/>
    <property type="match status" value="1"/>
</dbReference>
<feature type="domain" description="PAC" evidence="15">
    <location>
        <begin position="446"/>
        <end position="498"/>
    </location>
</feature>
<dbReference type="CDD" id="cd06225">
    <property type="entry name" value="HAMP"/>
    <property type="match status" value="1"/>
</dbReference>
<protein>
    <recommendedName>
        <fullName evidence="3">histidine kinase</fullName>
        <ecNumber evidence="3">2.7.13.3</ecNumber>
    </recommendedName>
</protein>
<keyword evidence="5" id="KW-0597">Phosphoprotein</keyword>
<keyword evidence="7" id="KW-0547">Nucleotide-binding</keyword>
<gene>
    <name evidence="17" type="ORF">D3P09_23690</name>
</gene>
<keyword evidence="9" id="KW-0067">ATP-binding</keyword>
<evidence type="ECO:0000259" key="15">
    <source>
        <dbReference type="PROSITE" id="PS50113"/>
    </source>
</evidence>
<dbReference type="PROSITE" id="PS50112">
    <property type="entry name" value="PAS"/>
    <property type="match status" value="1"/>
</dbReference>
<evidence type="ECO:0000256" key="12">
    <source>
        <dbReference type="SAM" id="Phobius"/>
    </source>
</evidence>
<dbReference type="Pfam" id="PF02518">
    <property type="entry name" value="HATPase_c"/>
    <property type="match status" value="1"/>
</dbReference>
<dbReference type="InterPro" id="IPR004358">
    <property type="entry name" value="Sig_transdc_His_kin-like_C"/>
</dbReference>
<keyword evidence="10" id="KW-0902">Two-component regulatory system</keyword>
<proteinExistence type="predicted"/>
<dbReference type="SUPFAM" id="SSF158472">
    <property type="entry name" value="HAMP domain-like"/>
    <property type="match status" value="1"/>
</dbReference>
<dbReference type="Gene3D" id="6.10.340.10">
    <property type="match status" value="1"/>
</dbReference>
<dbReference type="GO" id="GO:0006355">
    <property type="term" value="P:regulation of DNA-templated transcription"/>
    <property type="evidence" value="ECO:0007669"/>
    <property type="project" value="InterPro"/>
</dbReference>
<evidence type="ECO:0000256" key="1">
    <source>
        <dbReference type="ARBA" id="ARBA00000085"/>
    </source>
</evidence>
<evidence type="ECO:0000256" key="8">
    <source>
        <dbReference type="ARBA" id="ARBA00022777"/>
    </source>
</evidence>
<dbReference type="InterPro" id="IPR000700">
    <property type="entry name" value="PAS-assoc_C"/>
</dbReference>
<comment type="subcellular location">
    <subcellularLocation>
        <location evidence="2">Cell membrane</location>
        <topology evidence="2">Multi-pass membrane protein</topology>
    </subcellularLocation>
</comment>
<feature type="domain" description="Histidine kinase" evidence="13">
    <location>
        <begin position="511"/>
        <end position="717"/>
    </location>
</feature>
<dbReference type="SMART" id="SM00388">
    <property type="entry name" value="HisKA"/>
    <property type="match status" value="1"/>
</dbReference>
<evidence type="ECO:0000313" key="17">
    <source>
        <dbReference type="EMBL" id="RJX37443.1"/>
    </source>
</evidence>
<dbReference type="InterPro" id="IPR036097">
    <property type="entry name" value="HisK_dim/P_sf"/>
</dbReference>
<dbReference type="GO" id="GO:0000155">
    <property type="term" value="F:phosphorelay sensor kinase activity"/>
    <property type="evidence" value="ECO:0007669"/>
    <property type="project" value="InterPro"/>
</dbReference>
<evidence type="ECO:0000259" key="13">
    <source>
        <dbReference type="PROSITE" id="PS50109"/>
    </source>
</evidence>
<dbReference type="Pfam" id="PF13426">
    <property type="entry name" value="PAS_9"/>
    <property type="match status" value="1"/>
</dbReference>
<dbReference type="CDD" id="cd00082">
    <property type="entry name" value="HisKA"/>
    <property type="match status" value="1"/>
</dbReference>
<dbReference type="Gene3D" id="3.30.450.20">
    <property type="entry name" value="PAS domain"/>
    <property type="match status" value="1"/>
</dbReference>
<dbReference type="InterPro" id="IPR003660">
    <property type="entry name" value="HAMP_dom"/>
</dbReference>
<sequence length="721" mass="80384">MQSIVEQLGVTLEIIETTREAMDSELGEKLRMAAIVAKEKLDPDIKHVTNGQLASLSEELDLDDITLWQRLNGEVVSVRSSNPEEINLSSKTWDYWDKAFHQLFDLKEVSVGRGDALKHYWSGPINYAVSDPTQINKWGYYYDGTTNYMINTIINTDANFSFDLVNGTNNVIAKLKSQQPSLLEVTGFDPQYFGSEPIIKMKKGIPVYNLDVRAIPFGQYEYRNSGADTHHIHTVLESGSMLTDKYSINGKEVLRSFIPINVNHEKTYVIGVAFDKAGLQEPIHRQLVAHVLISLCLLLSAMLASYFIAGYMLRSLNLIMNKVNSIADGNFNASISIQNKDELGLLASRVNSMGVRLLNYTTQLKDTARELQSTKQYLESFVNHTSDAIHVIDLDGHIIQVNPAFETIYGWRSEEVFGQLPPNLPDSQLESHEVLIQTILEGGSVTDYETVRFTKDGGVIDVSITISAIRDEMDEIVAIATISRNITQRKQSEEMIRRSEKLAVVGQLAAGVAHEVRNPLTTLRGFVQLQKQTGSLSVSHLDLMLSELDQINMIVSEFLVLAKPQAIRHDCLNIGDLMRDIVMLMDSEARMSKVNLSIHQITDIPAIGGVSSQLKQVFVNMIKNGVEAMPDGGELTIEMAATDDGREITIRFTDQGMGITEEDMGRLGEPFFTRKEGGNGLGIMICQQIIRNHNGKLKYRSLVGEGTCVEIRLPVNKAADR</sequence>
<dbReference type="InterPro" id="IPR005467">
    <property type="entry name" value="His_kinase_dom"/>
</dbReference>
<dbReference type="SUPFAM" id="SSF47384">
    <property type="entry name" value="Homodimeric domain of signal transducing histidine kinase"/>
    <property type="match status" value="1"/>
</dbReference>
<dbReference type="EMBL" id="QXQB01000006">
    <property type="protein sequence ID" value="RJX37443.1"/>
    <property type="molecule type" value="Genomic_DNA"/>
</dbReference>
<dbReference type="PANTHER" id="PTHR43065:SF34">
    <property type="entry name" value="SPORULATION KINASE A"/>
    <property type="match status" value="1"/>
</dbReference>
<evidence type="ECO:0000256" key="7">
    <source>
        <dbReference type="ARBA" id="ARBA00022741"/>
    </source>
</evidence>
<evidence type="ECO:0000256" key="2">
    <source>
        <dbReference type="ARBA" id="ARBA00004651"/>
    </source>
</evidence>
<keyword evidence="6" id="KW-0808">Transferase</keyword>
<evidence type="ECO:0000256" key="6">
    <source>
        <dbReference type="ARBA" id="ARBA00022679"/>
    </source>
</evidence>
<evidence type="ECO:0000256" key="9">
    <source>
        <dbReference type="ARBA" id="ARBA00022840"/>
    </source>
</evidence>
<evidence type="ECO:0000259" key="16">
    <source>
        <dbReference type="PROSITE" id="PS50885"/>
    </source>
</evidence>